<dbReference type="AlphaFoldDB" id="E6ME94"/>
<feature type="transmembrane region" description="Helical" evidence="8">
    <location>
        <begin position="136"/>
        <end position="154"/>
    </location>
</feature>
<feature type="transmembrane region" description="Helical" evidence="8">
    <location>
        <begin position="301"/>
        <end position="323"/>
    </location>
</feature>
<dbReference type="PANTHER" id="PTHR30472:SF18">
    <property type="entry name" value="IRON(III) DICITRATE ABC TRANSPORTER,PERMEASE PROTEIN"/>
    <property type="match status" value="1"/>
</dbReference>
<comment type="caution">
    <text evidence="9">The sequence shown here is derived from an EMBL/GenBank/DDBJ whole genome shotgun (WGS) entry which is preliminary data.</text>
</comment>
<dbReference type="GO" id="GO:0005886">
    <property type="term" value="C:plasma membrane"/>
    <property type="evidence" value="ECO:0007669"/>
    <property type="project" value="UniProtKB-SubCell"/>
</dbReference>
<dbReference type="InterPro" id="IPR000522">
    <property type="entry name" value="ABC_transptr_permease_BtuC"/>
</dbReference>
<dbReference type="SUPFAM" id="SSF81345">
    <property type="entry name" value="ABC transporter involved in vitamin B12 uptake, BtuC"/>
    <property type="match status" value="1"/>
</dbReference>
<feature type="transmembrane region" description="Helical" evidence="8">
    <location>
        <begin position="109"/>
        <end position="129"/>
    </location>
</feature>
<organism evidence="9 10">
    <name type="scientific">Pseudoramibacter alactolyticus ATCC 23263</name>
    <dbReference type="NCBI Taxonomy" id="887929"/>
    <lineage>
        <taxon>Bacteria</taxon>
        <taxon>Bacillati</taxon>
        <taxon>Bacillota</taxon>
        <taxon>Clostridia</taxon>
        <taxon>Eubacteriales</taxon>
        <taxon>Eubacteriaceae</taxon>
        <taxon>Pseudoramibacter</taxon>
    </lineage>
</organism>
<gene>
    <name evidence="9" type="ORF">HMP0721_0327</name>
</gene>
<keyword evidence="3" id="KW-0813">Transport</keyword>
<comment type="similarity">
    <text evidence="2">Belongs to the binding-protein-dependent transport system permease family. FecCD subfamily.</text>
</comment>
<evidence type="ECO:0000313" key="9">
    <source>
        <dbReference type="EMBL" id="EFV02641.1"/>
    </source>
</evidence>
<dbReference type="PANTHER" id="PTHR30472">
    <property type="entry name" value="FERRIC ENTEROBACTIN TRANSPORT SYSTEM PERMEASE PROTEIN"/>
    <property type="match status" value="1"/>
</dbReference>
<dbReference type="GO" id="GO:0022857">
    <property type="term" value="F:transmembrane transporter activity"/>
    <property type="evidence" value="ECO:0007669"/>
    <property type="project" value="InterPro"/>
</dbReference>
<evidence type="ECO:0000256" key="5">
    <source>
        <dbReference type="ARBA" id="ARBA00022692"/>
    </source>
</evidence>
<accession>E6ME94</accession>
<evidence type="ECO:0000256" key="3">
    <source>
        <dbReference type="ARBA" id="ARBA00022448"/>
    </source>
</evidence>
<proteinExistence type="inferred from homology"/>
<keyword evidence="5 8" id="KW-0812">Transmembrane</keyword>
<evidence type="ECO:0000256" key="4">
    <source>
        <dbReference type="ARBA" id="ARBA00022475"/>
    </source>
</evidence>
<dbReference type="STRING" id="887929.HMP0721_0327"/>
<comment type="subcellular location">
    <subcellularLocation>
        <location evidence="1">Cell membrane</location>
        <topology evidence="1">Multi-pass membrane protein</topology>
    </subcellularLocation>
</comment>
<keyword evidence="7 8" id="KW-0472">Membrane</keyword>
<dbReference type="HOGENOM" id="CLU_013016_0_1_9"/>
<feature type="transmembrane region" description="Helical" evidence="8">
    <location>
        <begin position="329"/>
        <end position="347"/>
    </location>
</feature>
<feature type="transmembrane region" description="Helical" evidence="8">
    <location>
        <begin position="210"/>
        <end position="234"/>
    </location>
</feature>
<dbReference type="eggNOG" id="COG0609">
    <property type="taxonomic scope" value="Bacteria"/>
</dbReference>
<evidence type="ECO:0000256" key="1">
    <source>
        <dbReference type="ARBA" id="ARBA00004651"/>
    </source>
</evidence>
<protein>
    <submittedName>
        <fullName evidence="9">Iron chelate uptake ABC transporter, FeCT family, permease protein</fullName>
    </submittedName>
</protein>
<reference evidence="9 10" key="1">
    <citation type="submission" date="2010-12" db="EMBL/GenBank/DDBJ databases">
        <authorList>
            <person name="Muzny D."/>
            <person name="Qin X."/>
            <person name="Deng J."/>
            <person name="Jiang H."/>
            <person name="Liu Y."/>
            <person name="Qu J."/>
            <person name="Song X.-Z."/>
            <person name="Zhang L."/>
            <person name="Thornton R."/>
            <person name="Coyle M."/>
            <person name="Francisco L."/>
            <person name="Jackson L."/>
            <person name="Javaid M."/>
            <person name="Korchina V."/>
            <person name="Kovar C."/>
            <person name="Mata R."/>
            <person name="Mathew T."/>
            <person name="Ngo R."/>
            <person name="Nguyen L."/>
            <person name="Nguyen N."/>
            <person name="Okwuonu G."/>
            <person name="Ongeri F."/>
            <person name="Pham C."/>
            <person name="Simmons D."/>
            <person name="Wilczek-Boney K."/>
            <person name="Hale W."/>
            <person name="Jakkamsetti A."/>
            <person name="Pham P."/>
            <person name="Ruth R."/>
            <person name="San Lucas F."/>
            <person name="Warren J."/>
            <person name="Zhang J."/>
            <person name="Zhao Z."/>
            <person name="Zhou C."/>
            <person name="Zhu D."/>
            <person name="Lee S."/>
            <person name="Bess C."/>
            <person name="Blankenburg K."/>
            <person name="Forbes L."/>
            <person name="Fu Q."/>
            <person name="Gubbala S."/>
            <person name="Hirani K."/>
            <person name="Jayaseelan J.C."/>
            <person name="Lara F."/>
            <person name="Munidasa M."/>
            <person name="Palculict T."/>
            <person name="Patil S."/>
            <person name="Pu L.-L."/>
            <person name="Saada N."/>
            <person name="Tang L."/>
            <person name="Weissenberger G."/>
            <person name="Zhu Y."/>
            <person name="Hemphill L."/>
            <person name="Shang Y."/>
            <person name="Youmans B."/>
            <person name="Ayvaz T."/>
            <person name="Ross M."/>
            <person name="Santibanez J."/>
            <person name="Aqrawi P."/>
            <person name="Gross S."/>
            <person name="Joshi V."/>
            <person name="Fowler G."/>
            <person name="Nazareth L."/>
            <person name="Reid J."/>
            <person name="Worley K."/>
            <person name="Petrosino J."/>
            <person name="Highlander S."/>
            <person name="Gibbs R."/>
        </authorList>
    </citation>
    <scope>NUCLEOTIDE SEQUENCE [LARGE SCALE GENOMIC DNA]</scope>
    <source>
        <strain evidence="9 10">ATCC 23263</strain>
    </source>
</reference>
<dbReference type="OrthoDB" id="9792889at2"/>
<keyword evidence="6 8" id="KW-1133">Transmembrane helix</keyword>
<dbReference type="GO" id="GO:0033214">
    <property type="term" value="P:siderophore-iron import into cell"/>
    <property type="evidence" value="ECO:0007669"/>
    <property type="project" value="TreeGrafter"/>
</dbReference>
<dbReference type="FunFam" id="1.10.3470.10:FF:000001">
    <property type="entry name" value="Vitamin B12 ABC transporter permease BtuC"/>
    <property type="match status" value="1"/>
</dbReference>
<sequence>MKKLSVLPLRRKGAYFAFCLGAGVLLVLGVILAVFCGSVTVPPDVVCRVLINHMTHQTIFEPDWNAGLETIIWTIRFPRVLMAFMVGSGLTICGILMQALTKNSLADPYVLGISSGASAGAVAVIMYGWFAFMGQFHIALGAGIGALVSIAIAMKVSSVNNKITSIQLVLAGIAVSTLFTALTNLMIYYKRTGDDKVKTAMYWMMGSLSGANWNTVLYVFIVSLICIAVIGFFADSLDVLMLGDDTATMLGVNLRRIKLSIIILCTLLTGAIVSVSGVIGFVGLIIPHVTRSIVGPKHGRLIPASILVGGLFAILCDLISRVIVSPEELPLGVLTALFGAPFFLFLIRKSRSKFGGAE</sequence>
<dbReference type="Pfam" id="PF01032">
    <property type="entry name" value="FecCD"/>
    <property type="match status" value="1"/>
</dbReference>
<keyword evidence="4" id="KW-1003">Cell membrane</keyword>
<evidence type="ECO:0000256" key="8">
    <source>
        <dbReference type="SAM" id="Phobius"/>
    </source>
</evidence>
<evidence type="ECO:0000256" key="2">
    <source>
        <dbReference type="ARBA" id="ARBA00007935"/>
    </source>
</evidence>
<feature type="transmembrane region" description="Helical" evidence="8">
    <location>
        <begin position="259"/>
        <end position="289"/>
    </location>
</feature>
<dbReference type="EMBL" id="AEQN01000006">
    <property type="protein sequence ID" value="EFV02641.1"/>
    <property type="molecule type" value="Genomic_DNA"/>
</dbReference>
<dbReference type="RefSeq" id="WP_006597746.1">
    <property type="nucleotide sequence ID" value="NZ_GL622359.1"/>
</dbReference>
<feature type="transmembrane region" description="Helical" evidence="8">
    <location>
        <begin position="14"/>
        <end position="35"/>
    </location>
</feature>
<dbReference type="Proteomes" id="UP000004754">
    <property type="component" value="Unassembled WGS sequence"/>
</dbReference>
<feature type="transmembrane region" description="Helical" evidence="8">
    <location>
        <begin position="80"/>
        <end position="97"/>
    </location>
</feature>
<name>E6ME94_9FIRM</name>
<dbReference type="CDD" id="cd06550">
    <property type="entry name" value="TM_ABC_iron-siderophores_like"/>
    <property type="match status" value="1"/>
</dbReference>
<feature type="transmembrane region" description="Helical" evidence="8">
    <location>
        <begin position="166"/>
        <end position="189"/>
    </location>
</feature>
<evidence type="ECO:0000313" key="10">
    <source>
        <dbReference type="Proteomes" id="UP000004754"/>
    </source>
</evidence>
<keyword evidence="10" id="KW-1185">Reference proteome</keyword>
<dbReference type="InterPro" id="IPR037294">
    <property type="entry name" value="ABC_BtuC-like"/>
</dbReference>
<evidence type="ECO:0000256" key="6">
    <source>
        <dbReference type="ARBA" id="ARBA00022989"/>
    </source>
</evidence>
<dbReference type="Gene3D" id="1.10.3470.10">
    <property type="entry name" value="ABC transporter involved in vitamin B12 uptake, BtuC"/>
    <property type="match status" value="1"/>
</dbReference>
<evidence type="ECO:0000256" key="7">
    <source>
        <dbReference type="ARBA" id="ARBA00023136"/>
    </source>
</evidence>